<protein>
    <submittedName>
        <fullName evidence="1">Uncharacterized protein</fullName>
    </submittedName>
</protein>
<dbReference type="AlphaFoldDB" id="A0A0E9WS13"/>
<accession>A0A0E9WS13</accession>
<name>A0A0E9WS13_ANGAN</name>
<organism evidence="1">
    <name type="scientific">Anguilla anguilla</name>
    <name type="common">European freshwater eel</name>
    <name type="synonym">Muraena anguilla</name>
    <dbReference type="NCBI Taxonomy" id="7936"/>
    <lineage>
        <taxon>Eukaryota</taxon>
        <taxon>Metazoa</taxon>
        <taxon>Chordata</taxon>
        <taxon>Craniata</taxon>
        <taxon>Vertebrata</taxon>
        <taxon>Euteleostomi</taxon>
        <taxon>Actinopterygii</taxon>
        <taxon>Neopterygii</taxon>
        <taxon>Teleostei</taxon>
        <taxon>Anguilliformes</taxon>
        <taxon>Anguillidae</taxon>
        <taxon>Anguilla</taxon>
    </lineage>
</organism>
<reference evidence="1" key="2">
    <citation type="journal article" date="2015" name="Fish Shellfish Immunol.">
        <title>Early steps in the European eel (Anguilla anguilla)-Vibrio vulnificus interaction in the gills: Role of the RtxA13 toxin.</title>
        <authorList>
            <person name="Callol A."/>
            <person name="Pajuelo D."/>
            <person name="Ebbesson L."/>
            <person name="Teles M."/>
            <person name="MacKenzie S."/>
            <person name="Amaro C."/>
        </authorList>
    </citation>
    <scope>NUCLEOTIDE SEQUENCE</scope>
</reference>
<dbReference type="EMBL" id="GBXM01015501">
    <property type="protein sequence ID" value="JAH93076.1"/>
    <property type="molecule type" value="Transcribed_RNA"/>
</dbReference>
<proteinExistence type="predicted"/>
<evidence type="ECO:0000313" key="1">
    <source>
        <dbReference type="EMBL" id="JAH93076.1"/>
    </source>
</evidence>
<sequence>MTSITFKKNPIRFIRFLKPHFILVKMNCGKQQHTSLCIYIYRIVAFSSAFKHFQGSWKDLL</sequence>
<reference evidence="1" key="1">
    <citation type="submission" date="2014-11" db="EMBL/GenBank/DDBJ databases">
        <authorList>
            <person name="Amaro Gonzalez C."/>
        </authorList>
    </citation>
    <scope>NUCLEOTIDE SEQUENCE</scope>
</reference>